<evidence type="ECO:0000259" key="3">
    <source>
        <dbReference type="Pfam" id="PF02397"/>
    </source>
</evidence>
<dbReference type="RefSeq" id="WP_057974388.1">
    <property type="nucleotide sequence ID" value="NZ_AZDI01000007.1"/>
</dbReference>
<dbReference type="PANTHER" id="PTHR30576:SF0">
    <property type="entry name" value="UNDECAPRENYL-PHOSPHATE N-ACETYLGALACTOSAMINYL 1-PHOSPHATE TRANSFERASE-RELATED"/>
    <property type="match status" value="1"/>
</dbReference>
<keyword evidence="2" id="KW-1133">Transmembrane helix</keyword>
<keyword evidence="4" id="KW-0808">Transferase</keyword>
<dbReference type="PATRIC" id="fig|1423719.4.peg.1354"/>
<dbReference type="PANTHER" id="PTHR30576">
    <property type="entry name" value="COLANIC BIOSYNTHESIS UDP-GLUCOSE LIPID CARRIER TRANSFERASE"/>
    <property type="match status" value="1"/>
</dbReference>
<dbReference type="OrthoDB" id="9808602at2"/>
<organism evidence="4 5">
    <name type="scientific">Dellaglioa algida DSM 15638</name>
    <dbReference type="NCBI Taxonomy" id="1423719"/>
    <lineage>
        <taxon>Bacteria</taxon>
        <taxon>Bacillati</taxon>
        <taxon>Bacillota</taxon>
        <taxon>Bacilli</taxon>
        <taxon>Lactobacillales</taxon>
        <taxon>Lactobacillaceae</taxon>
        <taxon>Dellaglioa</taxon>
    </lineage>
</organism>
<dbReference type="AlphaFoldDB" id="A0A0R1HG98"/>
<feature type="domain" description="Bacterial sugar transferase" evidence="3">
    <location>
        <begin position="23"/>
        <end position="202"/>
    </location>
</feature>
<evidence type="ECO:0000313" key="5">
    <source>
        <dbReference type="Proteomes" id="UP000051450"/>
    </source>
</evidence>
<proteinExistence type="inferred from homology"/>
<reference evidence="4 5" key="1">
    <citation type="journal article" date="2015" name="Genome Announc.">
        <title>Expanding the biotechnology potential of lactobacilli through comparative genomics of 213 strains and associated genera.</title>
        <authorList>
            <person name="Sun Z."/>
            <person name="Harris H.M."/>
            <person name="McCann A."/>
            <person name="Guo C."/>
            <person name="Argimon S."/>
            <person name="Zhang W."/>
            <person name="Yang X."/>
            <person name="Jeffery I.B."/>
            <person name="Cooney J.C."/>
            <person name="Kagawa T.F."/>
            <person name="Liu W."/>
            <person name="Song Y."/>
            <person name="Salvetti E."/>
            <person name="Wrobel A."/>
            <person name="Rasinkangas P."/>
            <person name="Parkhill J."/>
            <person name="Rea M.C."/>
            <person name="O'Sullivan O."/>
            <person name="Ritari J."/>
            <person name="Douillard F.P."/>
            <person name="Paul Ross R."/>
            <person name="Yang R."/>
            <person name="Briner A.E."/>
            <person name="Felis G.E."/>
            <person name="de Vos W.M."/>
            <person name="Barrangou R."/>
            <person name="Klaenhammer T.R."/>
            <person name="Caufield P.W."/>
            <person name="Cui Y."/>
            <person name="Zhang H."/>
            <person name="O'Toole P.W."/>
        </authorList>
    </citation>
    <scope>NUCLEOTIDE SEQUENCE [LARGE SCALE GENOMIC DNA]</scope>
    <source>
        <strain evidence="4 5">DSM 15638</strain>
    </source>
</reference>
<dbReference type="Pfam" id="PF02397">
    <property type="entry name" value="Bac_transf"/>
    <property type="match status" value="1"/>
</dbReference>
<name>A0A0R1HG98_9LACO</name>
<sequence>MIKKEAYLNKLNTEFKHPYIILKRIFDVVLSILALVPVSIVVFLFAVIIIVDSKGGPFYSQERVGLMGKRFKVIKLRSMRNDAEANGAQWAEEEDPRITRVGKVMRKTRIDELPQLFNVLVGQMSLIGPRPERPNFTQQFSDEIEGFEQRLLIKPGLSGYAQVNGGYDISPAEKLKLDLFYMEHFSLRLDFSIFIRTITVVLTGDGAR</sequence>
<keyword evidence="2" id="KW-0472">Membrane</keyword>
<comment type="similarity">
    <text evidence="1">Belongs to the bacterial sugar transferase family.</text>
</comment>
<keyword evidence="5" id="KW-1185">Reference proteome</keyword>
<feature type="transmembrane region" description="Helical" evidence="2">
    <location>
        <begin position="25"/>
        <end position="51"/>
    </location>
</feature>
<comment type="caution">
    <text evidence="4">The sequence shown here is derived from an EMBL/GenBank/DDBJ whole genome shotgun (WGS) entry which is preliminary data.</text>
</comment>
<dbReference type="STRING" id="1423719.FC66_GL001332"/>
<keyword evidence="2" id="KW-0812">Transmembrane</keyword>
<evidence type="ECO:0000313" key="4">
    <source>
        <dbReference type="EMBL" id="KRK45517.1"/>
    </source>
</evidence>
<evidence type="ECO:0000256" key="2">
    <source>
        <dbReference type="SAM" id="Phobius"/>
    </source>
</evidence>
<accession>A0A0R1HG98</accession>
<protein>
    <submittedName>
        <fullName evidence="4">Priming glycosyltransferase</fullName>
    </submittedName>
</protein>
<evidence type="ECO:0000256" key="1">
    <source>
        <dbReference type="ARBA" id="ARBA00006464"/>
    </source>
</evidence>
<dbReference type="GO" id="GO:0016780">
    <property type="term" value="F:phosphotransferase activity, for other substituted phosphate groups"/>
    <property type="evidence" value="ECO:0007669"/>
    <property type="project" value="TreeGrafter"/>
</dbReference>
<dbReference type="InterPro" id="IPR003362">
    <property type="entry name" value="Bact_transf"/>
</dbReference>
<gene>
    <name evidence="4" type="ORF">FC66_GL001332</name>
</gene>
<dbReference type="EMBL" id="AZDI01000007">
    <property type="protein sequence ID" value="KRK45517.1"/>
    <property type="molecule type" value="Genomic_DNA"/>
</dbReference>
<dbReference type="Proteomes" id="UP000051450">
    <property type="component" value="Unassembled WGS sequence"/>
</dbReference>